<dbReference type="FunFam" id="1.10.30.10:FF:000002">
    <property type="entry name" value="transcription factor Sox-2"/>
    <property type="match status" value="1"/>
</dbReference>
<dbReference type="PROSITE" id="PS50118">
    <property type="entry name" value="HMG_BOX_2"/>
    <property type="match status" value="1"/>
</dbReference>
<sequence>MKRVRSKNLSVTNKARSMEHTPQDMQELNEEMLSYSMEHAPHSPSGHRHRHGSTSMTMQSGFSDESGVDKSDKIKRPMNAFMLWSKLRRREISKNDPTIHNAQISKLLGEEWKVLSTEDKQPFLRESQKLMAKHKKEHPNYRYKPRKNKQERGHTSGGGSYHQKAFSLPSQAKPYMKYSSYHHHYRPSQSRSMVDDRRPPSPPTHHPVVYYQYRKCHVPGCYDCEYQRAYESHGPSPPSFCCRGSGYEKSNTHASRRCMCCSPPPYHQPACMGCNRQSPPPPSSNQQRNNSFTVESLINDRGYNSSGKSTCTSSCSNGSTSPSTSLRSSAENDTKGSDGSGPEES</sequence>
<dbReference type="InterPro" id="IPR036910">
    <property type="entry name" value="HMG_box_dom_sf"/>
</dbReference>
<dbReference type="SMART" id="SM00398">
    <property type="entry name" value="HMG"/>
    <property type="match status" value="1"/>
</dbReference>
<feature type="region of interest" description="Disordered" evidence="5">
    <location>
        <begin position="1"/>
        <end position="24"/>
    </location>
</feature>
<name>A0A7M5WVK0_9CNID</name>
<accession>A0A7M5WVK0</accession>
<dbReference type="GO" id="GO:0001228">
    <property type="term" value="F:DNA-binding transcription activator activity, RNA polymerase II-specific"/>
    <property type="evidence" value="ECO:0007669"/>
    <property type="project" value="TreeGrafter"/>
</dbReference>
<dbReference type="GO" id="GO:0005634">
    <property type="term" value="C:nucleus"/>
    <property type="evidence" value="ECO:0007669"/>
    <property type="project" value="UniProtKB-SubCell"/>
</dbReference>
<proteinExistence type="predicted"/>
<feature type="domain" description="HMG box" evidence="6">
    <location>
        <begin position="74"/>
        <end position="142"/>
    </location>
</feature>
<dbReference type="GeneID" id="136802497"/>
<evidence type="ECO:0000256" key="3">
    <source>
        <dbReference type="ARBA" id="ARBA00023242"/>
    </source>
</evidence>
<evidence type="ECO:0000256" key="4">
    <source>
        <dbReference type="PROSITE-ProRule" id="PRU00267"/>
    </source>
</evidence>
<comment type="subcellular location">
    <subcellularLocation>
        <location evidence="1">Nucleus</location>
    </subcellularLocation>
</comment>
<dbReference type="GO" id="GO:0000978">
    <property type="term" value="F:RNA polymerase II cis-regulatory region sequence-specific DNA binding"/>
    <property type="evidence" value="ECO:0007669"/>
    <property type="project" value="TreeGrafter"/>
</dbReference>
<keyword evidence="3 4" id="KW-0539">Nucleus</keyword>
<dbReference type="CDD" id="cd22004">
    <property type="entry name" value="HMG-box_SOX"/>
    <property type="match status" value="1"/>
</dbReference>
<dbReference type="Gene3D" id="1.10.30.10">
    <property type="entry name" value="High mobility group box domain"/>
    <property type="match status" value="1"/>
</dbReference>
<keyword evidence="2 4" id="KW-0238">DNA-binding</keyword>
<evidence type="ECO:0000256" key="5">
    <source>
        <dbReference type="SAM" id="MobiDB-lite"/>
    </source>
</evidence>
<dbReference type="InterPro" id="IPR009071">
    <property type="entry name" value="HMG_box_dom"/>
</dbReference>
<dbReference type="RefSeq" id="XP_066915327.1">
    <property type="nucleotide sequence ID" value="XM_067059226.1"/>
</dbReference>
<dbReference type="Proteomes" id="UP000594262">
    <property type="component" value="Unplaced"/>
</dbReference>
<evidence type="ECO:0000256" key="1">
    <source>
        <dbReference type="ARBA" id="ARBA00004123"/>
    </source>
</evidence>
<dbReference type="InterPro" id="IPR050140">
    <property type="entry name" value="SRY-related_HMG-box_TF-like"/>
</dbReference>
<dbReference type="PANTHER" id="PTHR10270:SF323">
    <property type="entry name" value="TRANSCRIPTION FACTOR SOX-14-RELATED"/>
    <property type="match status" value="1"/>
</dbReference>
<feature type="DNA-binding region" description="HMG box" evidence="4">
    <location>
        <begin position="74"/>
        <end position="142"/>
    </location>
</feature>
<dbReference type="EnsemblMetazoa" id="CLYHEMT013781.1">
    <property type="protein sequence ID" value="CLYHEMP013781.1"/>
    <property type="gene ID" value="CLYHEMG013781"/>
</dbReference>
<feature type="compositionally biased region" description="Low complexity" evidence="5">
    <location>
        <begin position="305"/>
        <end position="329"/>
    </location>
</feature>
<dbReference type="RefSeq" id="XP_066915328.1">
    <property type="nucleotide sequence ID" value="XM_067059227.1"/>
</dbReference>
<evidence type="ECO:0000313" key="8">
    <source>
        <dbReference type="Proteomes" id="UP000594262"/>
    </source>
</evidence>
<evidence type="ECO:0000313" key="7">
    <source>
        <dbReference type="EnsemblMetazoa" id="CLYHEMP013781.1"/>
    </source>
</evidence>
<evidence type="ECO:0000256" key="2">
    <source>
        <dbReference type="ARBA" id="ARBA00023125"/>
    </source>
</evidence>
<organism evidence="7 8">
    <name type="scientific">Clytia hemisphaerica</name>
    <dbReference type="NCBI Taxonomy" id="252671"/>
    <lineage>
        <taxon>Eukaryota</taxon>
        <taxon>Metazoa</taxon>
        <taxon>Cnidaria</taxon>
        <taxon>Hydrozoa</taxon>
        <taxon>Hydroidolina</taxon>
        <taxon>Leptothecata</taxon>
        <taxon>Obeliida</taxon>
        <taxon>Clytiidae</taxon>
        <taxon>Clytia</taxon>
    </lineage>
</organism>
<feature type="region of interest" description="Disordered" evidence="5">
    <location>
        <begin position="184"/>
        <end position="206"/>
    </location>
</feature>
<evidence type="ECO:0000259" key="6">
    <source>
        <dbReference type="PROSITE" id="PS50118"/>
    </source>
</evidence>
<dbReference type="AlphaFoldDB" id="A0A7M5WVK0"/>
<dbReference type="GO" id="GO:0000122">
    <property type="term" value="P:negative regulation of transcription by RNA polymerase II"/>
    <property type="evidence" value="ECO:0007669"/>
    <property type="project" value="TreeGrafter"/>
</dbReference>
<dbReference type="SUPFAM" id="SSF47095">
    <property type="entry name" value="HMG-box"/>
    <property type="match status" value="1"/>
</dbReference>
<protein>
    <recommendedName>
        <fullName evidence="6">HMG box domain-containing protein</fullName>
    </recommendedName>
</protein>
<feature type="region of interest" description="Disordered" evidence="5">
    <location>
        <begin position="38"/>
        <end position="71"/>
    </location>
</feature>
<feature type="compositionally biased region" description="Basic residues" evidence="5">
    <location>
        <begin position="131"/>
        <end position="147"/>
    </location>
</feature>
<feature type="region of interest" description="Disordered" evidence="5">
    <location>
        <begin position="294"/>
        <end position="345"/>
    </location>
</feature>
<dbReference type="GO" id="GO:0030182">
    <property type="term" value="P:neuron differentiation"/>
    <property type="evidence" value="ECO:0007669"/>
    <property type="project" value="TreeGrafter"/>
</dbReference>
<dbReference type="PANTHER" id="PTHR10270">
    <property type="entry name" value="SOX TRANSCRIPTION FACTOR"/>
    <property type="match status" value="1"/>
</dbReference>
<feature type="region of interest" description="Disordered" evidence="5">
    <location>
        <begin position="131"/>
        <end position="165"/>
    </location>
</feature>
<keyword evidence="8" id="KW-1185">Reference proteome</keyword>
<dbReference type="Pfam" id="PF00505">
    <property type="entry name" value="HMG_box"/>
    <property type="match status" value="1"/>
</dbReference>
<dbReference type="OrthoDB" id="6247875at2759"/>
<reference evidence="7" key="1">
    <citation type="submission" date="2021-01" db="UniProtKB">
        <authorList>
            <consortium name="EnsemblMetazoa"/>
        </authorList>
    </citation>
    <scope>IDENTIFICATION</scope>
</reference>